<comment type="caution">
    <text evidence="17">The sequence shown here is derived from an EMBL/GenBank/DDBJ whole genome shotgun (WGS) entry which is preliminary data.</text>
</comment>
<organism evidence="17 18">
    <name type="scientific">Siminovitchia terrae</name>
    <name type="common">Bacillus terrae</name>
    <dbReference type="NCBI Taxonomy" id="1914933"/>
    <lineage>
        <taxon>Bacteria</taxon>
        <taxon>Bacillati</taxon>
        <taxon>Bacillota</taxon>
        <taxon>Bacilli</taxon>
        <taxon>Bacillales</taxon>
        <taxon>Bacillaceae</taxon>
        <taxon>Siminovitchia</taxon>
    </lineage>
</organism>
<proteinExistence type="predicted"/>
<dbReference type="SUPFAM" id="SSF158472">
    <property type="entry name" value="HAMP domain-like"/>
    <property type="match status" value="1"/>
</dbReference>
<dbReference type="SUPFAM" id="SSF55874">
    <property type="entry name" value="ATPase domain of HSP90 chaperone/DNA topoisomerase II/histidine kinase"/>
    <property type="match status" value="1"/>
</dbReference>
<evidence type="ECO:0000256" key="10">
    <source>
        <dbReference type="ARBA" id="ARBA00022840"/>
    </source>
</evidence>
<dbReference type="CDD" id="cd00075">
    <property type="entry name" value="HATPase"/>
    <property type="match status" value="1"/>
</dbReference>
<dbReference type="Gene3D" id="1.10.287.130">
    <property type="match status" value="1"/>
</dbReference>
<evidence type="ECO:0000256" key="3">
    <source>
        <dbReference type="ARBA" id="ARBA00012438"/>
    </source>
</evidence>
<dbReference type="PROSITE" id="PS50109">
    <property type="entry name" value="HIS_KIN"/>
    <property type="match status" value="1"/>
</dbReference>
<keyword evidence="6" id="KW-0808">Transferase</keyword>
<evidence type="ECO:0000256" key="8">
    <source>
        <dbReference type="ARBA" id="ARBA00022741"/>
    </source>
</evidence>
<keyword evidence="10" id="KW-0067">ATP-binding</keyword>
<evidence type="ECO:0000313" key="18">
    <source>
        <dbReference type="Proteomes" id="UP000287296"/>
    </source>
</evidence>
<keyword evidence="9 17" id="KW-0418">Kinase</keyword>
<dbReference type="PANTHER" id="PTHR45528">
    <property type="entry name" value="SENSOR HISTIDINE KINASE CPXA"/>
    <property type="match status" value="1"/>
</dbReference>
<dbReference type="Pfam" id="PF00672">
    <property type="entry name" value="HAMP"/>
    <property type="match status" value="1"/>
</dbReference>
<dbReference type="Gene3D" id="3.30.565.10">
    <property type="entry name" value="Histidine kinase-like ATPase, C-terminal domain"/>
    <property type="match status" value="1"/>
</dbReference>
<feature type="transmembrane region" description="Helical" evidence="14">
    <location>
        <begin position="174"/>
        <end position="192"/>
    </location>
</feature>
<dbReference type="PROSITE" id="PS50885">
    <property type="entry name" value="HAMP"/>
    <property type="match status" value="1"/>
</dbReference>
<gene>
    <name evidence="17" type="ORF">D5F11_002020</name>
</gene>
<evidence type="ECO:0000256" key="11">
    <source>
        <dbReference type="ARBA" id="ARBA00022989"/>
    </source>
</evidence>
<evidence type="ECO:0000256" key="6">
    <source>
        <dbReference type="ARBA" id="ARBA00022679"/>
    </source>
</evidence>
<dbReference type="SMART" id="SM00387">
    <property type="entry name" value="HATPase_c"/>
    <property type="match status" value="1"/>
</dbReference>
<evidence type="ECO:0000256" key="1">
    <source>
        <dbReference type="ARBA" id="ARBA00000085"/>
    </source>
</evidence>
<dbReference type="SMART" id="SM00304">
    <property type="entry name" value="HAMP"/>
    <property type="match status" value="1"/>
</dbReference>
<dbReference type="Pfam" id="PF00512">
    <property type="entry name" value="HisKA"/>
    <property type="match status" value="1"/>
</dbReference>
<dbReference type="RefSeq" id="WP_120115730.1">
    <property type="nucleotide sequence ID" value="NZ_BORJ01000008.1"/>
</dbReference>
<dbReference type="GO" id="GO:0000155">
    <property type="term" value="F:phosphorelay sensor kinase activity"/>
    <property type="evidence" value="ECO:0007669"/>
    <property type="project" value="InterPro"/>
</dbReference>
<evidence type="ECO:0000256" key="14">
    <source>
        <dbReference type="SAM" id="Phobius"/>
    </source>
</evidence>
<feature type="domain" description="HAMP" evidence="16">
    <location>
        <begin position="194"/>
        <end position="247"/>
    </location>
</feature>
<dbReference type="OrthoDB" id="9813151at2"/>
<accession>A0A429XE00</accession>
<dbReference type="InterPro" id="IPR036097">
    <property type="entry name" value="HisK_dim/P_sf"/>
</dbReference>
<feature type="domain" description="Histidine kinase" evidence="15">
    <location>
        <begin position="255"/>
        <end position="471"/>
    </location>
</feature>
<keyword evidence="8" id="KW-0547">Nucleotide-binding</keyword>
<dbReference type="InterPro" id="IPR003660">
    <property type="entry name" value="HAMP_dom"/>
</dbReference>
<dbReference type="GO" id="GO:0005524">
    <property type="term" value="F:ATP binding"/>
    <property type="evidence" value="ECO:0007669"/>
    <property type="project" value="UniProtKB-KW"/>
</dbReference>
<dbReference type="Pfam" id="PF02518">
    <property type="entry name" value="HATPase_c"/>
    <property type="match status" value="1"/>
</dbReference>
<dbReference type="CDD" id="cd00082">
    <property type="entry name" value="HisKA"/>
    <property type="match status" value="1"/>
</dbReference>
<evidence type="ECO:0000256" key="13">
    <source>
        <dbReference type="ARBA" id="ARBA00023136"/>
    </source>
</evidence>
<protein>
    <recommendedName>
        <fullName evidence="3">histidine kinase</fullName>
        <ecNumber evidence="3">2.7.13.3</ecNumber>
    </recommendedName>
</protein>
<keyword evidence="13 14" id="KW-0472">Membrane</keyword>
<evidence type="ECO:0000256" key="7">
    <source>
        <dbReference type="ARBA" id="ARBA00022692"/>
    </source>
</evidence>
<evidence type="ECO:0000259" key="16">
    <source>
        <dbReference type="PROSITE" id="PS50885"/>
    </source>
</evidence>
<evidence type="ECO:0000256" key="4">
    <source>
        <dbReference type="ARBA" id="ARBA00022475"/>
    </source>
</evidence>
<keyword evidence="5" id="KW-0597">Phosphoprotein</keyword>
<dbReference type="InterPro" id="IPR003661">
    <property type="entry name" value="HisK_dim/P_dom"/>
</dbReference>
<keyword evidence="11 14" id="KW-1133">Transmembrane helix</keyword>
<comment type="catalytic activity">
    <reaction evidence="1">
        <text>ATP + protein L-histidine = ADP + protein N-phospho-L-histidine.</text>
        <dbReference type="EC" id="2.7.13.3"/>
    </reaction>
</comment>
<dbReference type="PRINTS" id="PR00344">
    <property type="entry name" value="BCTRLSENSOR"/>
</dbReference>
<dbReference type="EC" id="2.7.13.3" evidence="3"/>
<dbReference type="AlphaFoldDB" id="A0A429XE00"/>
<evidence type="ECO:0000313" key="17">
    <source>
        <dbReference type="EMBL" id="RST61677.1"/>
    </source>
</evidence>
<dbReference type="PANTHER" id="PTHR45528:SF1">
    <property type="entry name" value="SENSOR HISTIDINE KINASE CPXA"/>
    <property type="match status" value="1"/>
</dbReference>
<dbReference type="InterPro" id="IPR050398">
    <property type="entry name" value="HssS/ArlS-like"/>
</dbReference>
<dbReference type="InterPro" id="IPR005467">
    <property type="entry name" value="His_kinase_dom"/>
</dbReference>
<dbReference type="InterPro" id="IPR003594">
    <property type="entry name" value="HATPase_dom"/>
</dbReference>
<dbReference type="InterPro" id="IPR036890">
    <property type="entry name" value="HATPase_C_sf"/>
</dbReference>
<keyword evidence="7 14" id="KW-0812">Transmembrane</keyword>
<comment type="subcellular location">
    <subcellularLocation>
        <location evidence="2">Cell membrane</location>
        <topology evidence="2">Multi-pass membrane protein</topology>
    </subcellularLocation>
</comment>
<keyword evidence="12" id="KW-0902">Two-component regulatory system</keyword>
<dbReference type="Proteomes" id="UP000287296">
    <property type="component" value="Unassembled WGS sequence"/>
</dbReference>
<dbReference type="InterPro" id="IPR004358">
    <property type="entry name" value="Sig_transdc_His_kin-like_C"/>
</dbReference>
<evidence type="ECO:0000256" key="5">
    <source>
        <dbReference type="ARBA" id="ARBA00022553"/>
    </source>
</evidence>
<dbReference type="SUPFAM" id="SSF47384">
    <property type="entry name" value="Homodimeric domain of signal transducing histidine kinase"/>
    <property type="match status" value="1"/>
</dbReference>
<dbReference type="Gene3D" id="6.10.340.10">
    <property type="match status" value="1"/>
</dbReference>
<keyword evidence="4" id="KW-1003">Cell membrane</keyword>
<evidence type="ECO:0000256" key="9">
    <source>
        <dbReference type="ARBA" id="ARBA00022777"/>
    </source>
</evidence>
<dbReference type="GO" id="GO:0005886">
    <property type="term" value="C:plasma membrane"/>
    <property type="evidence" value="ECO:0007669"/>
    <property type="project" value="UniProtKB-SubCell"/>
</dbReference>
<feature type="transmembrane region" description="Helical" evidence="14">
    <location>
        <begin position="20"/>
        <end position="38"/>
    </location>
</feature>
<dbReference type="SMART" id="SM00388">
    <property type="entry name" value="HisKA"/>
    <property type="match status" value="1"/>
</dbReference>
<evidence type="ECO:0000259" key="15">
    <source>
        <dbReference type="PROSITE" id="PS50109"/>
    </source>
</evidence>
<reference evidence="17 18" key="1">
    <citation type="submission" date="2018-12" db="EMBL/GenBank/DDBJ databases">
        <authorList>
            <person name="Sun L."/>
            <person name="Chen Z."/>
        </authorList>
    </citation>
    <scope>NUCLEOTIDE SEQUENCE [LARGE SCALE GENOMIC DNA]</scope>
    <source>
        <strain evidence="17 18">LMG 29736</strain>
    </source>
</reference>
<sequence>MSSIRKRKISLQRYWTTRYLLTILIGLVIMAVISALWIRHKTLENRLHMLEFMAEETANRLVTNEEPVIPPLNEIPGLFSERGRLLNMESDPTIYIADPAGTILANNRQQSSLKQFDSSLLNNSKTVIKLSEKGYVPFYVVKKPIEFESVRLGWVVITETEANLSKVNQEYQQLTIMIVSLALIGWAAVYILSRKLSKPIKKVSKAAEQVRKGNYQVDLPNDAKAEEVDELIRSFKEMSQQLQKLESLRTELLAGVTHELKTPVTSITGLLQAIDDEVVSGEEAREFLKISLKETAKMRTMVEDLLAFNSFAANAVPLTKEKHSINELVKDSIYQWEAGQAVEGLTVEVKPLQEDAGVRVDAVRLQQIMTNLLNNARQAIALPGKIEVNITESQDELMIDIQDTGTGIPEKEQSLIFERFYRGHEKKYKVGGLGLGLPYSKMMAQAMSGDLDLIESTSYGTTFRISLPKTD</sequence>
<evidence type="ECO:0000256" key="2">
    <source>
        <dbReference type="ARBA" id="ARBA00004651"/>
    </source>
</evidence>
<name>A0A429XE00_SIMTE</name>
<evidence type="ECO:0000256" key="12">
    <source>
        <dbReference type="ARBA" id="ARBA00023012"/>
    </source>
</evidence>
<dbReference type="EMBL" id="QYTW02000001">
    <property type="protein sequence ID" value="RST61677.1"/>
    <property type="molecule type" value="Genomic_DNA"/>
</dbReference>
<dbReference type="CDD" id="cd06225">
    <property type="entry name" value="HAMP"/>
    <property type="match status" value="1"/>
</dbReference>